<dbReference type="Proteomes" id="UP000033710">
    <property type="component" value="Unassembled WGS sequence"/>
</dbReference>
<dbReference type="VEuPathDB" id="FungiDB:SPSK_00358"/>
<reference evidence="1 2" key="2">
    <citation type="journal article" date="2015" name="Eukaryot. Cell">
        <title>Asexual propagation of a virulent clone complex in a human and feline outbreak of sporotrichosis.</title>
        <authorList>
            <person name="Teixeira Mde M."/>
            <person name="Rodrigues A.M."/>
            <person name="Tsui C.K."/>
            <person name="de Almeida L.G."/>
            <person name="Van Diepeningen A.D."/>
            <person name="van den Ende B.G."/>
            <person name="Fernandes G.F."/>
            <person name="Kano R."/>
            <person name="Hamelin R.C."/>
            <person name="Lopes-Bezerra L.M."/>
            <person name="Vasconcelos A.T."/>
            <person name="de Hoog S."/>
            <person name="de Camargo Z.P."/>
            <person name="Felipe M.S."/>
        </authorList>
    </citation>
    <scope>NUCLEOTIDE SEQUENCE [LARGE SCALE GENOMIC DNA]</scope>
    <source>
        <strain evidence="1 2">1099-18</strain>
    </source>
</reference>
<reference evidence="1 2" key="1">
    <citation type="journal article" date="2014" name="BMC Genomics">
        <title>Comparative genomics of the major fungal agents of human and animal Sporotrichosis: Sporothrix schenckii and Sporothrix brasiliensis.</title>
        <authorList>
            <person name="Teixeira M.M."/>
            <person name="de Almeida L.G."/>
            <person name="Kubitschek-Barreira P."/>
            <person name="Alves F.L."/>
            <person name="Kioshima E.S."/>
            <person name="Abadio A.K."/>
            <person name="Fernandes L."/>
            <person name="Derengowski L.S."/>
            <person name="Ferreira K.S."/>
            <person name="Souza R.C."/>
            <person name="Ruiz J.C."/>
            <person name="de Andrade N.C."/>
            <person name="Paes H.C."/>
            <person name="Nicola A.M."/>
            <person name="Albuquerque P."/>
            <person name="Gerber A.L."/>
            <person name="Martins V.P."/>
            <person name="Peconick L.D."/>
            <person name="Neto A.V."/>
            <person name="Chaucanez C.B."/>
            <person name="Silva P.A."/>
            <person name="Cunha O.L."/>
            <person name="de Oliveira F.F."/>
            <person name="dos Santos T.C."/>
            <person name="Barros A.L."/>
            <person name="Soares M.A."/>
            <person name="de Oliveira L.M."/>
            <person name="Marini M.M."/>
            <person name="Villalobos-Duno H."/>
            <person name="Cunha M.M."/>
            <person name="de Hoog S."/>
            <person name="da Silveira J.F."/>
            <person name="Henrissat B."/>
            <person name="Nino-Vega G.A."/>
            <person name="Cisalpino P.S."/>
            <person name="Mora-Montes H.M."/>
            <person name="Almeida S.R."/>
            <person name="Stajich J.E."/>
            <person name="Lopes-Bezerra L.M."/>
            <person name="Vasconcelos A.T."/>
            <person name="Felipe M.S."/>
        </authorList>
    </citation>
    <scope>NUCLEOTIDE SEQUENCE [LARGE SCALE GENOMIC DNA]</scope>
    <source>
        <strain evidence="1 2">1099-18</strain>
    </source>
</reference>
<name>A0A0F2M2R1_SPOSC</name>
<dbReference type="KEGG" id="ssck:SPSK_00358"/>
<dbReference type="GeneID" id="27662608"/>
<protein>
    <submittedName>
        <fullName evidence="1">Uncharacterized protein</fullName>
    </submittedName>
</protein>
<evidence type="ECO:0000313" key="2">
    <source>
        <dbReference type="Proteomes" id="UP000033710"/>
    </source>
</evidence>
<dbReference type="AlphaFoldDB" id="A0A0F2M2R1"/>
<gene>
    <name evidence="1" type="ORF">SPSK_00358</name>
</gene>
<organism evidence="1 2">
    <name type="scientific">Sporothrix schenckii 1099-18</name>
    <dbReference type="NCBI Taxonomy" id="1397361"/>
    <lineage>
        <taxon>Eukaryota</taxon>
        <taxon>Fungi</taxon>
        <taxon>Dikarya</taxon>
        <taxon>Ascomycota</taxon>
        <taxon>Pezizomycotina</taxon>
        <taxon>Sordariomycetes</taxon>
        <taxon>Sordariomycetidae</taxon>
        <taxon>Ophiostomatales</taxon>
        <taxon>Ophiostomataceae</taxon>
        <taxon>Sporothrix</taxon>
    </lineage>
</organism>
<dbReference type="EMBL" id="AXCR01000008">
    <property type="protein sequence ID" value="KJR83977.1"/>
    <property type="molecule type" value="Genomic_DNA"/>
</dbReference>
<accession>A0A0F2M2R1</accession>
<proteinExistence type="predicted"/>
<sequence>MKWAEKDLIGKRGHQVTTAGSMGITFEPRNNCNNLLEGAMEDVDTKSRAGLSLYLLVLAWQQDWERAAARACLLLANTSREA</sequence>
<comment type="caution">
    <text evidence="1">The sequence shown here is derived from an EMBL/GenBank/DDBJ whole genome shotgun (WGS) entry which is preliminary data.</text>
</comment>
<dbReference type="RefSeq" id="XP_016586653.1">
    <property type="nucleotide sequence ID" value="XM_016727331.1"/>
</dbReference>
<evidence type="ECO:0000313" key="1">
    <source>
        <dbReference type="EMBL" id="KJR83977.1"/>
    </source>
</evidence>